<proteinExistence type="predicted"/>
<dbReference type="EMBL" id="MCZF01000037">
    <property type="protein sequence ID" value="PMM62693.1"/>
    <property type="molecule type" value="Genomic_DNA"/>
</dbReference>
<dbReference type="Proteomes" id="UP000235533">
    <property type="component" value="Unassembled WGS sequence"/>
</dbReference>
<organism evidence="1 2">
    <name type="scientific">Vibrio splendidus</name>
    <dbReference type="NCBI Taxonomy" id="29497"/>
    <lineage>
        <taxon>Bacteria</taxon>
        <taxon>Pseudomonadati</taxon>
        <taxon>Pseudomonadota</taxon>
        <taxon>Gammaproteobacteria</taxon>
        <taxon>Vibrionales</taxon>
        <taxon>Vibrionaceae</taxon>
        <taxon>Vibrio</taxon>
    </lineage>
</organism>
<name>A0A2N7JUX3_VIBSP</name>
<reference evidence="2" key="1">
    <citation type="submission" date="2016-07" db="EMBL/GenBank/DDBJ databases">
        <title>Nontailed viruses are major unrecognized killers of bacteria in the ocean.</title>
        <authorList>
            <person name="Kauffman K."/>
            <person name="Hussain F."/>
            <person name="Yang J."/>
            <person name="Arevalo P."/>
            <person name="Brown J."/>
            <person name="Cutler M."/>
            <person name="Kelly L."/>
            <person name="Polz M.F."/>
        </authorList>
    </citation>
    <scope>NUCLEOTIDE SEQUENCE [LARGE SCALE GENOMIC DNA]</scope>
    <source>
        <strain evidence="2">10N.261.48.B5</strain>
    </source>
</reference>
<evidence type="ECO:0000313" key="2">
    <source>
        <dbReference type="Proteomes" id="UP000235533"/>
    </source>
</evidence>
<dbReference type="RefSeq" id="WP_102551328.1">
    <property type="nucleotide sequence ID" value="NZ_MCZF01000037.1"/>
</dbReference>
<comment type="caution">
    <text evidence="1">The sequence shown here is derived from an EMBL/GenBank/DDBJ whole genome shotgun (WGS) entry which is preliminary data.</text>
</comment>
<accession>A0A2N7JUX3</accession>
<dbReference type="AlphaFoldDB" id="A0A2N7JUX3"/>
<protein>
    <submittedName>
        <fullName evidence="1">Uncharacterized protein</fullName>
    </submittedName>
</protein>
<evidence type="ECO:0000313" key="1">
    <source>
        <dbReference type="EMBL" id="PMM62693.1"/>
    </source>
</evidence>
<sequence length="76" mass="8594">MTFKAMVRCDAAGCNEEAELECFDPANAEDAVFELDEWFVDSMACDHYCPAHAKAAKKEWEEENPRRTGIYPTMVG</sequence>
<gene>
    <name evidence="1" type="ORF">BCT54_18890</name>
</gene>